<dbReference type="InterPro" id="IPR029045">
    <property type="entry name" value="ClpP/crotonase-like_dom_sf"/>
</dbReference>
<dbReference type="PANTHER" id="PTHR10381">
    <property type="entry name" value="ATP-DEPENDENT CLP PROTEASE PROTEOLYTIC SUBUNIT"/>
    <property type="match status" value="1"/>
</dbReference>
<dbReference type="SUPFAM" id="SSF52096">
    <property type="entry name" value="ClpP/crotonase"/>
    <property type="match status" value="1"/>
</dbReference>
<dbReference type="EC" id="3.4.21.92" evidence="6"/>
<dbReference type="GO" id="GO:0004176">
    <property type="term" value="F:ATP-dependent peptidase activity"/>
    <property type="evidence" value="ECO:0007669"/>
    <property type="project" value="InterPro"/>
</dbReference>
<evidence type="ECO:0000256" key="5">
    <source>
        <dbReference type="ARBA" id="ARBA00022825"/>
    </source>
</evidence>
<evidence type="ECO:0000256" key="6">
    <source>
        <dbReference type="HAMAP-Rule" id="MF_00444"/>
    </source>
</evidence>
<dbReference type="EMBL" id="SODV01000001">
    <property type="protein sequence ID" value="TDX02398.1"/>
    <property type="molecule type" value="Genomic_DNA"/>
</dbReference>
<comment type="subcellular location">
    <subcellularLocation>
        <location evidence="6">Cytoplasm</location>
    </subcellularLocation>
</comment>
<gene>
    <name evidence="6" type="primary">clpP</name>
    <name evidence="8" type="ORF">EDB95_3456</name>
</gene>
<dbReference type="CDD" id="cd07017">
    <property type="entry name" value="S14_ClpP_2"/>
    <property type="match status" value="1"/>
</dbReference>
<evidence type="ECO:0000313" key="8">
    <source>
        <dbReference type="EMBL" id="TDX02398.1"/>
    </source>
</evidence>
<evidence type="ECO:0000256" key="1">
    <source>
        <dbReference type="ARBA" id="ARBA00007039"/>
    </source>
</evidence>
<dbReference type="GO" id="GO:0051117">
    <property type="term" value="F:ATPase binding"/>
    <property type="evidence" value="ECO:0007669"/>
    <property type="project" value="TreeGrafter"/>
</dbReference>
<comment type="caution">
    <text evidence="8">The sequence shown here is derived from an EMBL/GenBank/DDBJ whole genome shotgun (WGS) entry which is preliminary data.</text>
</comment>
<dbReference type="OrthoDB" id="9802800at2"/>
<dbReference type="AlphaFoldDB" id="A0A4R8DWT9"/>
<feature type="active site" description="Nucleophile" evidence="6">
    <location>
        <position position="95"/>
    </location>
</feature>
<dbReference type="Proteomes" id="UP000294498">
    <property type="component" value="Unassembled WGS sequence"/>
</dbReference>
<dbReference type="GO" id="GO:0004252">
    <property type="term" value="F:serine-type endopeptidase activity"/>
    <property type="evidence" value="ECO:0007669"/>
    <property type="project" value="UniProtKB-UniRule"/>
</dbReference>
<dbReference type="GO" id="GO:0005737">
    <property type="term" value="C:cytoplasm"/>
    <property type="evidence" value="ECO:0007669"/>
    <property type="project" value="UniProtKB-SubCell"/>
</dbReference>
<proteinExistence type="inferred from homology"/>
<dbReference type="RefSeq" id="WP_133995011.1">
    <property type="nucleotide sequence ID" value="NZ_SODV01000001.1"/>
</dbReference>
<dbReference type="GO" id="GO:0006515">
    <property type="term" value="P:protein quality control for misfolded or incompletely synthesized proteins"/>
    <property type="evidence" value="ECO:0007669"/>
    <property type="project" value="TreeGrafter"/>
</dbReference>
<comment type="similarity">
    <text evidence="1 6 7">Belongs to the peptidase S14 family.</text>
</comment>
<evidence type="ECO:0000313" key="9">
    <source>
        <dbReference type="Proteomes" id="UP000294498"/>
    </source>
</evidence>
<keyword evidence="9" id="KW-1185">Reference proteome</keyword>
<dbReference type="InterPro" id="IPR023562">
    <property type="entry name" value="ClpP/TepA"/>
</dbReference>
<dbReference type="InterPro" id="IPR001907">
    <property type="entry name" value="ClpP"/>
</dbReference>
<evidence type="ECO:0000256" key="7">
    <source>
        <dbReference type="RuleBase" id="RU003567"/>
    </source>
</evidence>
<dbReference type="Pfam" id="PF00574">
    <property type="entry name" value="CLP_protease"/>
    <property type="match status" value="1"/>
</dbReference>
<keyword evidence="4 6" id="KW-0378">Hydrolase</keyword>
<keyword evidence="5 6" id="KW-0720">Serine protease</keyword>
<feature type="active site" evidence="6">
    <location>
        <position position="120"/>
    </location>
</feature>
<sequence>MPVIPTVIDSATRGAFDIYSLLLKERIVFLGTAIEDVVANLVVAQLLYLDSEGHQDINLYINSPGGSIYAGLAIYDTIRILKSPVSTVAVGSTMSMGTVLLSAAATGKRYALPHATIHMHPAGGKAMGYTEDVGIAYREQERLQKEVFQMVAKSSGHTAPEIEEAFRRDRFMTAAEAKDYGLVDELLNSFRETA</sequence>
<name>A0A4R8DWT9_9BACT</name>
<evidence type="ECO:0000256" key="4">
    <source>
        <dbReference type="ARBA" id="ARBA00022801"/>
    </source>
</evidence>
<dbReference type="GO" id="GO:0009368">
    <property type="term" value="C:endopeptidase Clp complex"/>
    <property type="evidence" value="ECO:0007669"/>
    <property type="project" value="TreeGrafter"/>
</dbReference>
<keyword evidence="3 6" id="KW-0645">Protease</keyword>
<evidence type="ECO:0000256" key="3">
    <source>
        <dbReference type="ARBA" id="ARBA00022670"/>
    </source>
</evidence>
<accession>A0A4R8DWT9</accession>
<keyword evidence="2 6" id="KW-0963">Cytoplasm</keyword>
<dbReference type="PANTHER" id="PTHR10381:SF70">
    <property type="entry name" value="ATP-DEPENDENT CLP PROTEASE PROTEOLYTIC SUBUNIT"/>
    <property type="match status" value="1"/>
</dbReference>
<comment type="subunit">
    <text evidence="6">Fourteen ClpP subunits assemble into 2 heptameric rings which stack back to back to give a disk-like structure with a central cavity, resembling the structure of eukaryotic proteasomes.</text>
</comment>
<evidence type="ECO:0000256" key="2">
    <source>
        <dbReference type="ARBA" id="ARBA00022490"/>
    </source>
</evidence>
<comment type="function">
    <text evidence="6">Cleaves peptides in various proteins in a process that requires ATP hydrolysis. Has a chymotrypsin-like activity. Plays a major role in the degradation of misfolded proteins.</text>
</comment>
<reference evidence="8 9" key="1">
    <citation type="submission" date="2019-03" db="EMBL/GenBank/DDBJ databases">
        <title>Genomic Encyclopedia of Type Strains, Phase IV (KMG-IV): sequencing the most valuable type-strain genomes for metagenomic binning, comparative biology and taxonomic classification.</title>
        <authorList>
            <person name="Goeker M."/>
        </authorList>
    </citation>
    <scope>NUCLEOTIDE SEQUENCE [LARGE SCALE GENOMIC DNA]</scope>
    <source>
        <strain evidence="8 9">DSM 100059</strain>
    </source>
</reference>
<dbReference type="Gene3D" id="3.90.226.10">
    <property type="entry name" value="2-enoyl-CoA Hydratase, Chain A, domain 1"/>
    <property type="match status" value="1"/>
</dbReference>
<protein>
    <recommendedName>
        <fullName evidence="6 7">ATP-dependent Clp protease proteolytic subunit</fullName>
        <ecNumber evidence="6">3.4.21.92</ecNumber>
    </recommendedName>
    <alternativeName>
        <fullName evidence="6">Endopeptidase Clp</fullName>
    </alternativeName>
</protein>
<dbReference type="PRINTS" id="PR00127">
    <property type="entry name" value="CLPPROTEASEP"/>
</dbReference>
<comment type="catalytic activity">
    <reaction evidence="6">
        <text>Hydrolysis of proteins to small peptides in the presence of ATP and magnesium. alpha-casein is the usual test substrate. In the absence of ATP, only oligopeptides shorter than five residues are hydrolyzed (such as succinyl-Leu-Tyr-|-NHMec, and Leu-Tyr-Leu-|-Tyr-Trp, in which cleavage of the -Tyr-|-Leu- and -Tyr-|-Trp bonds also occurs).</text>
        <dbReference type="EC" id="3.4.21.92"/>
    </reaction>
</comment>
<dbReference type="HAMAP" id="MF_00444">
    <property type="entry name" value="ClpP"/>
    <property type="match status" value="1"/>
</dbReference>
<organism evidence="8 9">
    <name type="scientific">Dinghuibacter silviterrae</name>
    <dbReference type="NCBI Taxonomy" id="1539049"/>
    <lineage>
        <taxon>Bacteria</taxon>
        <taxon>Pseudomonadati</taxon>
        <taxon>Bacteroidota</taxon>
        <taxon>Chitinophagia</taxon>
        <taxon>Chitinophagales</taxon>
        <taxon>Chitinophagaceae</taxon>
        <taxon>Dinghuibacter</taxon>
    </lineage>
</organism>